<dbReference type="RefSeq" id="XP_056546908.1">
    <property type="nucleotide sequence ID" value="XM_056683302.1"/>
</dbReference>
<dbReference type="OrthoDB" id="4158609at2759"/>
<evidence type="ECO:0000313" key="3">
    <source>
        <dbReference type="Proteomes" id="UP001149163"/>
    </source>
</evidence>
<dbReference type="GeneID" id="81422478"/>
<evidence type="ECO:0000256" key="1">
    <source>
        <dbReference type="SAM" id="MobiDB-lite"/>
    </source>
</evidence>
<comment type="caution">
    <text evidence="2">The sequence shown here is derived from an EMBL/GenBank/DDBJ whole genome shotgun (WGS) entry which is preliminary data.</text>
</comment>
<dbReference type="Proteomes" id="UP001149163">
    <property type="component" value="Unassembled WGS sequence"/>
</dbReference>
<feature type="compositionally biased region" description="Low complexity" evidence="1">
    <location>
        <begin position="57"/>
        <end position="72"/>
    </location>
</feature>
<reference evidence="2" key="1">
    <citation type="submission" date="2022-11" db="EMBL/GenBank/DDBJ databases">
        <authorList>
            <person name="Petersen C."/>
        </authorList>
    </citation>
    <scope>NUCLEOTIDE SEQUENCE</scope>
    <source>
        <strain evidence="2">IBT 26290</strain>
    </source>
</reference>
<gene>
    <name evidence="2" type="ORF">N7482_001177</name>
</gene>
<dbReference type="EMBL" id="JAPQKN010000001">
    <property type="protein sequence ID" value="KAJ5175300.1"/>
    <property type="molecule type" value="Genomic_DNA"/>
</dbReference>
<proteinExistence type="predicted"/>
<dbReference type="AlphaFoldDB" id="A0A9W9IG29"/>
<reference evidence="2" key="2">
    <citation type="journal article" date="2023" name="IMA Fungus">
        <title>Comparative genomic study of the Penicillium genus elucidates a diverse pangenome and 15 lateral gene transfer events.</title>
        <authorList>
            <person name="Petersen C."/>
            <person name="Sorensen T."/>
            <person name="Nielsen M.R."/>
            <person name="Sondergaard T.E."/>
            <person name="Sorensen J.L."/>
            <person name="Fitzpatrick D.A."/>
            <person name="Frisvad J.C."/>
            <person name="Nielsen K.L."/>
        </authorList>
    </citation>
    <scope>NUCLEOTIDE SEQUENCE</scope>
    <source>
        <strain evidence="2">IBT 26290</strain>
    </source>
</reference>
<keyword evidence="3" id="KW-1185">Reference proteome</keyword>
<feature type="region of interest" description="Disordered" evidence="1">
    <location>
        <begin position="1"/>
        <end position="141"/>
    </location>
</feature>
<organism evidence="2 3">
    <name type="scientific">Penicillium canariense</name>
    <dbReference type="NCBI Taxonomy" id="189055"/>
    <lineage>
        <taxon>Eukaryota</taxon>
        <taxon>Fungi</taxon>
        <taxon>Dikarya</taxon>
        <taxon>Ascomycota</taxon>
        <taxon>Pezizomycotina</taxon>
        <taxon>Eurotiomycetes</taxon>
        <taxon>Eurotiomycetidae</taxon>
        <taxon>Eurotiales</taxon>
        <taxon>Aspergillaceae</taxon>
        <taxon>Penicillium</taxon>
    </lineage>
</organism>
<accession>A0A9W9IG29</accession>
<evidence type="ECO:0000313" key="2">
    <source>
        <dbReference type="EMBL" id="KAJ5175300.1"/>
    </source>
</evidence>
<name>A0A9W9IG29_9EURO</name>
<sequence>MSDSPESPKRHWHGTPGDRYQQTNVWMNGGSKAPASRAAWALTPEMMANAASRRDSAGSTSSASSGTANQSADSPQTPSVNERRRSSGSSGSGAGLFSNLRTQKRESSDPSMAARRASWTDQQQKGGVFSKLWDGYTRGSK</sequence>
<protein>
    <submittedName>
        <fullName evidence="2">Uncharacterized protein</fullName>
    </submittedName>
</protein>